<feature type="repeat" description="WD" evidence="3">
    <location>
        <begin position="1150"/>
        <end position="1191"/>
    </location>
</feature>
<dbReference type="InterPro" id="IPR011047">
    <property type="entry name" value="Quinoprotein_ADH-like_sf"/>
</dbReference>
<dbReference type="PANTHER" id="PTHR19879">
    <property type="entry name" value="TRANSCRIPTION INITIATION FACTOR TFIID"/>
    <property type="match status" value="1"/>
</dbReference>
<dbReference type="SUPFAM" id="SSF75011">
    <property type="entry name" value="3-carboxy-cis,cis-mucoante lactonizing enzyme"/>
    <property type="match status" value="1"/>
</dbReference>
<feature type="repeat" description="WD" evidence="3">
    <location>
        <begin position="892"/>
        <end position="924"/>
    </location>
</feature>
<dbReference type="InterPro" id="IPR020472">
    <property type="entry name" value="WD40_PAC1"/>
</dbReference>
<dbReference type="PROSITE" id="PS50837">
    <property type="entry name" value="NACHT"/>
    <property type="match status" value="1"/>
</dbReference>
<proteinExistence type="predicted"/>
<dbReference type="PRINTS" id="PR00320">
    <property type="entry name" value="GPROTEINBRPT"/>
</dbReference>
<evidence type="ECO:0000313" key="6">
    <source>
        <dbReference type="EMBL" id="CAE6339229.1"/>
    </source>
</evidence>
<evidence type="ECO:0000259" key="5">
    <source>
        <dbReference type="PROSITE" id="PS50837"/>
    </source>
</evidence>
<feature type="repeat" description="WD" evidence="3">
    <location>
        <begin position="849"/>
        <end position="890"/>
    </location>
</feature>
<dbReference type="SUPFAM" id="SSF50978">
    <property type="entry name" value="WD40 repeat-like"/>
    <property type="match status" value="1"/>
</dbReference>
<keyword evidence="1 3" id="KW-0853">WD repeat</keyword>
<dbReference type="SUPFAM" id="SSF50998">
    <property type="entry name" value="Quinoprotein alcohol dehydrogenase-like"/>
    <property type="match status" value="1"/>
</dbReference>
<dbReference type="InterPro" id="IPR056884">
    <property type="entry name" value="NPHP3-like_N"/>
</dbReference>
<dbReference type="CDD" id="cd00200">
    <property type="entry name" value="WD40"/>
    <property type="match status" value="2"/>
</dbReference>
<feature type="repeat" description="WD" evidence="3">
    <location>
        <begin position="1107"/>
        <end position="1148"/>
    </location>
</feature>
<dbReference type="EMBL" id="CAJMWR010000055">
    <property type="protein sequence ID" value="CAE6339229.1"/>
    <property type="molecule type" value="Genomic_DNA"/>
</dbReference>
<dbReference type="Pfam" id="PF24883">
    <property type="entry name" value="NPHP3_N"/>
    <property type="match status" value="1"/>
</dbReference>
<feature type="repeat" description="WD" evidence="3">
    <location>
        <begin position="1284"/>
        <end position="1325"/>
    </location>
</feature>
<evidence type="ECO:0000256" key="3">
    <source>
        <dbReference type="PROSITE-ProRule" id="PRU00221"/>
    </source>
</evidence>
<feature type="region of interest" description="Disordered" evidence="4">
    <location>
        <begin position="1"/>
        <end position="40"/>
    </location>
</feature>
<dbReference type="InterPro" id="IPR059179">
    <property type="entry name" value="MLKL-like_MCAfunc"/>
</dbReference>
<feature type="repeat" description="WD" evidence="3">
    <location>
        <begin position="935"/>
        <end position="966"/>
    </location>
</feature>
<feature type="domain" description="NACHT" evidence="5">
    <location>
        <begin position="269"/>
        <end position="414"/>
    </location>
</feature>
<gene>
    <name evidence="6" type="ORF">RDB_LOCUS2996</name>
</gene>
<dbReference type="InterPro" id="IPR007111">
    <property type="entry name" value="NACHT_NTPase"/>
</dbReference>
<keyword evidence="2" id="KW-0677">Repeat</keyword>
<accession>A0A8H2ZZB6</accession>
<feature type="repeat" description="WD" evidence="3">
    <location>
        <begin position="1061"/>
        <end position="1094"/>
    </location>
</feature>
<feature type="repeat" description="WD" evidence="3">
    <location>
        <begin position="1241"/>
        <end position="1282"/>
    </location>
</feature>
<dbReference type="Proteomes" id="UP000663840">
    <property type="component" value="Unassembled WGS sequence"/>
</dbReference>
<dbReference type="Gene3D" id="2.130.10.10">
    <property type="entry name" value="YVTN repeat-like/Quinoprotein amine dehydrogenase"/>
    <property type="match status" value="6"/>
</dbReference>
<evidence type="ECO:0000256" key="2">
    <source>
        <dbReference type="ARBA" id="ARBA00022737"/>
    </source>
</evidence>
<dbReference type="InterPro" id="IPR015943">
    <property type="entry name" value="WD40/YVTN_repeat-like_dom_sf"/>
</dbReference>
<organism evidence="6 7">
    <name type="scientific">Rhizoctonia solani</name>
    <dbReference type="NCBI Taxonomy" id="456999"/>
    <lineage>
        <taxon>Eukaryota</taxon>
        <taxon>Fungi</taxon>
        <taxon>Dikarya</taxon>
        <taxon>Basidiomycota</taxon>
        <taxon>Agaricomycotina</taxon>
        <taxon>Agaricomycetes</taxon>
        <taxon>Cantharellales</taxon>
        <taxon>Ceratobasidiaceae</taxon>
        <taxon>Rhizoctonia</taxon>
    </lineage>
</organism>
<feature type="repeat" description="WD" evidence="3">
    <location>
        <begin position="977"/>
        <end position="1018"/>
    </location>
</feature>
<evidence type="ECO:0000313" key="7">
    <source>
        <dbReference type="Proteomes" id="UP000663840"/>
    </source>
</evidence>
<dbReference type="PROSITE" id="PS50294">
    <property type="entry name" value="WD_REPEATS_REGION"/>
    <property type="match status" value="12"/>
</dbReference>
<feature type="repeat" description="WD" evidence="3">
    <location>
        <begin position="1369"/>
        <end position="1410"/>
    </location>
</feature>
<reference evidence="6" key="1">
    <citation type="submission" date="2021-01" db="EMBL/GenBank/DDBJ databases">
        <authorList>
            <person name="Kaushik A."/>
        </authorList>
    </citation>
    <scope>NUCLEOTIDE SEQUENCE</scope>
    <source>
        <strain evidence="6">AG1-1A</strain>
    </source>
</reference>
<dbReference type="InterPro" id="IPR027417">
    <property type="entry name" value="P-loop_NTPase"/>
</dbReference>
<dbReference type="SUPFAM" id="SSF52540">
    <property type="entry name" value="P-loop containing nucleoside triphosphate hydrolases"/>
    <property type="match status" value="1"/>
</dbReference>
<dbReference type="InterPro" id="IPR019775">
    <property type="entry name" value="WD40_repeat_CS"/>
</dbReference>
<dbReference type="CDD" id="cd21037">
    <property type="entry name" value="MLKL_NTD"/>
    <property type="match status" value="1"/>
</dbReference>
<dbReference type="InterPro" id="IPR001680">
    <property type="entry name" value="WD40_rpt"/>
</dbReference>
<feature type="repeat" description="WD" evidence="3">
    <location>
        <begin position="1020"/>
        <end position="1061"/>
    </location>
</feature>
<dbReference type="PROSITE" id="PS00678">
    <property type="entry name" value="WD_REPEATS_1"/>
    <property type="match status" value="7"/>
</dbReference>
<dbReference type="Pfam" id="PF00400">
    <property type="entry name" value="WD40"/>
    <property type="match status" value="13"/>
</dbReference>
<dbReference type="Gene3D" id="3.40.50.300">
    <property type="entry name" value="P-loop containing nucleotide triphosphate hydrolases"/>
    <property type="match status" value="1"/>
</dbReference>
<comment type="caution">
    <text evidence="6">The sequence shown here is derived from an EMBL/GenBank/DDBJ whole genome shotgun (WGS) entry which is preliminary data.</text>
</comment>
<evidence type="ECO:0000256" key="1">
    <source>
        <dbReference type="ARBA" id="ARBA00022574"/>
    </source>
</evidence>
<dbReference type="PROSITE" id="PS50082">
    <property type="entry name" value="WD_REPEATS_2"/>
    <property type="match status" value="13"/>
</dbReference>
<feature type="repeat" description="WD" evidence="3">
    <location>
        <begin position="1327"/>
        <end position="1368"/>
    </location>
</feature>
<sequence length="1487" mass="164328">MKRISKLWKSAKDGSPSRGSPSRPKTPSPNNSVRGATSRAGSPVAVSALAFSPLVPVPSSPHIEPAQTETTGTSTNNWKNLDAFLEALRRSSAFSPLVSAIEDLSWFIRTYESASTTRTEYDALRIKLEELFANLRVHFVGNTPPEMTSSITNLCEAIQIELREVYGTKDRNVISRYLQAEQDLDKIVGCYRRIEDHLERVMMNASLNTWRIVDGQASDAKLDRLKPSMSACYDSAQANVVQRRQCATKTREKVISDLEAWKNKREGERVYWVNGMAGTGKTTIATTLCSTLDERYELGASFFCTRSLPECRDVKLILPTIAYQLARFSQPFRGALLQVLERDTDVHTKLPQVQLRRMILEPLQSVARSLPNNIVVVIDALDECEDGNEAGQILQVLLENASALPIKFLVSSRPEYHIRQKIRESKLESQLVLHDLDEKMVEADIATYLRAELAELSVPVTEEQISTLVQRAGALFIYAATAIRYIRGGDSLDRLDSILKASSTGQGTSNQTKEIDLLYEIVLKSAFNNDMEEVERNRMQLVLHTVVCAQEPLTVCALAGLLNLTSARVNAALKPLWSILRVSNSDAEDRVSTLHASFPDYMLNSSRSGSFACDANAHNATLAKLCFERIERHLPQFNICNLPSSYLFDTEVTGIDEDVKRHVPLDLLYACQYWAVHLELSIGQNQEDQVRSLHGFLSERLLLWMEVLNLTGRIDKGVVQVNKATSWLQTKHHPESTMLLARDARRFVTLFATSPVSKSTPHIYVSMLASWPPAQPIAHCYTHRSAGLILVKGLEATERQLSLLTMTPAGSEVWCVACSPNGAYIAAGTGDNEVLIWDAVTCQLTIDPIQAHTDEVTAIAISPDSTQVCSSSEDWTVCVWDIQSGAGIAGPLKGHNGKIRSVDYSPDGRWLASGSLHGTICVWSTSDWRMKGEPLSNHDDRVISVAFSPSGTLLAAASESDIYIWDPFAGQVVGGPLKAHTDLICTLTFLPDERHIVSGSYDRTICIWDVTHAKLVAGPLRGHSETVGAVAVSPDGRLLVSASVDGTMRTWNTSTWQTHSVFRHTGQVRSVKFLPDGSRIVSGSIDGNMRIWEVPDVPIGQVMDGKSTAHGSWVRCVSFSPCGSYVVSGSQDFTVRVWNMQAGQPTCITLTGHNGWVLSVGFSLDSSHIYSVSRDRMVYVWERWSGKLEYTIGPIDTDGDYDPSYQQFWPAVLIYDDKRVVCGSRSGRIYVWKDGKKTHELTGHDEAVYSISVSPDGRTFASGDEGGKLMMWEASTGAQLRSISEAHAYCIYSIAYSHDGGLLASGSYDTTISLWNTHTGQRIGDPLRGHSDRVRCVSFSSQGDKLVSGSEDRTIRIWDVESRTSIVVLEGHTGYVLSVMFSPKGAYVVSGSADTTIRVWHAPTSSSAHGTQQSQSLNWKIDADGWVRDSRDHLLFWVPPDLRGALLMPQNTMLMSRQGKAELELTNAKIGNEWEACYRPFSPAADG</sequence>
<dbReference type="SMART" id="SM00320">
    <property type="entry name" value="WD40"/>
    <property type="match status" value="14"/>
</dbReference>
<name>A0A8H2ZZB6_9AGAM</name>
<dbReference type="InterPro" id="IPR036322">
    <property type="entry name" value="WD40_repeat_dom_sf"/>
</dbReference>
<feature type="compositionally biased region" description="Low complexity" evidence="4">
    <location>
        <begin position="14"/>
        <end position="29"/>
    </location>
</feature>
<protein>
    <recommendedName>
        <fullName evidence="5">NACHT domain-containing protein</fullName>
    </recommendedName>
</protein>
<dbReference type="PANTHER" id="PTHR19879:SF9">
    <property type="entry name" value="TRANSCRIPTION INITIATION FACTOR TFIID SUBUNIT 5"/>
    <property type="match status" value="1"/>
</dbReference>
<feature type="repeat" description="WD" evidence="3">
    <location>
        <begin position="806"/>
        <end position="838"/>
    </location>
</feature>
<evidence type="ECO:0000256" key="4">
    <source>
        <dbReference type="SAM" id="MobiDB-lite"/>
    </source>
</evidence>